<dbReference type="Proteomes" id="UP000000304">
    <property type="component" value="Unassembled WGS sequence"/>
</dbReference>
<sequence>MTKGKTLISTESKIGPNKIVLPRTRATTVISRLSLWIMARMTGQRRQRLQHTMQQADDKNYSDYGGAAAAAVTKIDEEPDDNDQINFLGSAPDCRSLNDSYMGGN</sequence>
<reference evidence="1 2" key="1">
    <citation type="journal article" date="2007" name="Nature">
        <title>Evolution of genes and genomes on the Drosophila phylogeny.</title>
        <authorList>
            <consortium name="Drosophila 12 Genomes Consortium"/>
            <person name="Clark A.G."/>
            <person name="Eisen M.B."/>
            <person name="Smith D.R."/>
            <person name="Bergman C.M."/>
            <person name="Oliver B."/>
            <person name="Markow T.A."/>
            <person name="Kaufman T.C."/>
            <person name="Kellis M."/>
            <person name="Gelbart W."/>
            <person name="Iyer V.N."/>
            <person name="Pollard D.A."/>
            <person name="Sackton T.B."/>
            <person name="Larracuente A.M."/>
            <person name="Singh N.D."/>
            <person name="Abad J.P."/>
            <person name="Abt D.N."/>
            <person name="Adryan B."/>
            <person name="Aguade M."/>
            <person name="Akashi H."/>
            <person name="Anderson W.W."/>
            <person name="Aquadro C.F."/>
            <person name="Ardell D.H."/>
            <person name="Arguello R."/>
            <person name="Artieri C.G."/>
            <person name="Barbash D.A."/>
            <person name="Barker D."/>
            <person name="Barsanti P."/>
            <person name="Batterham P."/>
            <person name="Batzoglou S."/>
            <person name="Begun D."/>
            <person name="Bhutkar A."/>
            <person name="Blanco E."/>
            <person name="Bosak S.A."/>
            <person name="Bradley R.K."/>
            <person name="Brand A.D."/>
            <person name="Brent M.R."/>
            <person name="Brooks A.N."/>
            <person name="Brown R.H."/>
            <person name="Butlin R.K."/>
            <person name="Caggese C."/>
            <person name="Calvi B.R."/>
            <person name="Bernardo de Carvalho A."/>
            <person name="Caspi A."/>
            <person name="Castrezana S."/>
            <person name="Celniker S.E."/>
            <person name="Chang J.L."/>
            <person name="Chapple C."/>
            <person name="Chatterji S."/>
            <person name="Chinwalla A."/>
            <person name="Civetta A."/>
            <person name="Clifton S.W."/>
            <person name="Comeron J.M."/>
            <person name="Costello J.C."/>
            <person name="Coyne J.A."/>
            <person name="Daub J."/>
            <person name="David R.G."/>
            <person name="Delcher A.L."/>
            <person name="Delehaunty K."/>
            <person name="Do C.B."/>
            <person name="Ebling H."/>
            <person name="Edwards K."/>
            <person name="Eickbush T."/>
            <person name="Evans J.D."/>
            <person name="Filipski A."/>
            <person name="Findeiss S."/>
            <person name="Freyhult E."/>
            <person name="Fulton L."/>
            <person name="Fulton R."/>
            <person name="Garcia A.C."/>
            <person name="Gardiner A."/>
            <person name="Garfield D.A."/>
            <person name="Garvin B.E."/>
            <person name="Gibson G."/>
            <person name="Gilbert D."/>
            <person name="Gnerre S."/>
            <person name="Godfrey J."/>
            <person name="Good R."/>
            <person name="Gotea V."/>
            <person name="Gravely B."/>
            <person name="Greenberg A.J."/>
            <person name="Griffiths-Jones S."/>
            <person name="Gross S."/>
            <person name="Guigo R."/>
            <person name="Gustafson E.A."/>
            <person name="Haerty W."/>
            <person name="Hahn M.W."/>
            <person name="Halligan D.L."/>
            <person name="Halpern A.L."/>
            <person name="Halter G.M."/>
            <person name="Han M.V."/>
            <person name="Heger A."/>
            <person name="Hillier L."/>
            <person name="Hinrichs A.S."/>
            <person name="Holmes I."/>
            <person name="Hoskins R.A."/>
            <person name="Hubisz M.J."/>
            <person name="Hultmark D."/>
            <person name="Huntley M.A."/>
            <person name="Jaffe D.B."/>
            <person name="Jagadeeshan S."/>
            <person name="Jeck W.R."/>
            <person name="Johnson J."/>
            <person name="Jones C.D."/>
            <person name="Jordan W.C."/>
            <person name="Karpen G.H."/>
            <person name="Kataoka E."/>
            <person name="Keightley P.D."/>
            <person name="Kheradpour P."/>
            <person name="Kirkness E.F."/>
            <person name="Koerich L.B."/>
            <person name="Kristiansen K."/>
            <person name="Kudrna D."/>
            <person name="Kulathinal R.J."/>
            <person name="Kumar S."/>
            <person name="Kwok R."/>
            <person name="Lander E."/>
            <person name="Langley C.H."/>
            <person name="Lapoint R."/>
            <person name="Lazzaro B.P."/>
            <person name="Lee S.J."/>
            <person name="Levesque L."/>
            <person name="Li R."/>
            <person name="Lin C.F."/>
            <person name="Lin M.F."/>
            <person name="Lindblad-Toh K."/>
            <person name="Llopart A."/>
            <person name="Long M."/>
            <person name="Low L."/>
            <person name="Lozovsky E."/>
            <person name="Lu J."/>
            <person name="Luo M."/>
            <person name="Machado C.A."/>
            <person name="Makalowski W."/>
            <person name="Marzo M."/>
            <person name="Matsuda M."/>
            <person name="Matzkin L."/>
            <person name="McAllister B."/>
            <person name="McBride C.S."/>
            <person name="McKernan B."/>
            <person name="McKernan K."/>
            <person name="Mendez-Lago M."/>
            <person name="Minx P."/>
            <person name="Mollenhauer M.U."/>
            <person name="Montooth K."/>
            <person name="Mount S.M."/>
            <person name="Mu X."/>
            <person name="Myers E."/>
            <person name="Negre B."/>
            <person name="Newfeld S."/>
            <person name="Nielsen R."/>
            <person name="Noor M.A."/>
            <person name="O'Grady P."/>
            <person name="Pachter L."/>
            <person name="Papaceit M."/>
            <person name="Parisi M.J."/>
            <person name="Parisi M."/>
            <person name="Parts L."/>
            <person name="Pedersen J.S."/>
            <person name="Pesole G."/>
            <person name="Phillippy A.M."/>
            <person name="Ponting C.P."/>
            <person name="Pop M."/>
            <person name="Porcelli D."/>
            <person name="Powell J.R."/>
            <person name="Prohaska S."/>
            <person name="Pruitt K."/>
            <person name="Puig M."/>
            <person name="Quesneville H."/>
            <person name="Ram K.R."/>
            <person name="Rand D."/>
            <person name="Rasmussen M.D."/>
            <person name="Reed L.K."/>
            <person name="Reenan R."/>
            <person name="Reily A."/>
            <person name="Remington K.A."/>
            <person name="Rieger T.T."/>
            <person name="Ritchie M.G."/>
            <person name="Robin C."/>
            <person name="Rogers Y.H."/>
            <person name="Rohde C."/>
            <person name="Rozas J."/>
            <person name="Rubenfield M.J."/>
            <person name="Ruiz A."/>
            <person name="Russo S."/>
            <person name="Salzberg S.L."/>
            <person name="Sanchez-Gracia A."/>
            <person name="Saranga D.J."/>
            <person name="Sato H."/>
            <person name="Schaeffer S.W."/>
            <person name="Schatz M.C."/>
            <person name="Schlenke T."/>
            <person name="Schwartz R."/>
            <person name="Segarra C."/>
            <person name="Singh R.S."/>
            <person name="Sirot L."/>
            <person name="Sirota M."/>
            <person name="Sisneros N.B."/>
            <person name="Smith C.D."/>
            <person name="Smith T.F."/>
            <person name="Spieth J."/>
            <person name="Stage D.E."/>
            <person name="Stark A."/>
            <person name="Stephan W."/>
            <person name="Strausberg R.L."/>
            <person name="Strempel S."/>
            <person name="Sturgill D."/>
            <person name="Sutton G."/>
            <person name="Sutton G.G."/>
            <person name="Tao W."/>
            <person name="Teichmann S."/>
            <person name="Tobari Y.N."/>
            <person name="Tomimura Y."/>
            <person name="Tsolas J.M."/>
            <person name="Valente V.L."/>
            <person name="Venter E."/>
            <person name="Venter J.C."/>
            <person name="Vicario S."/>
            <person name="Vieira F.G."/>
            <person name="Vilella A.J."/>
            <person name="Villasante A."/>
            <person name="Walenz B."/>
            <person name="Wang J."/>
            <person name="Wasserman M."/>
            <person name="Watts T."/>
            <person name="Wilson D."/>
            <person name="Wilson R.K."/>
            <person name="Wing R.A."/>
            <person name="Wolfner M.F."/>
            <person name="Wong A."/>
            <person name="Wong G.K."/>
            <person name="Wu C.I."/>
            <person name="Wu G."/>
            <person name="Yamamoto D."/>
            <person name="Yang H.P."/>
            <person name="Yang S.P."/>
            <person name="Yorke J.A."/>
            <person name="Yoshida K."/>
            <person name="Zdobnov E."/>
            <person name="Zhang P."/>
            <person name="Zhang Y."/>
            <person name="Zimin A.V."/>
            <person name="Baldwin J."/>
            <person name="Abdouelleil A."/>
            <person name="Abdulkadir J."/>
            <person name="Abebe A."/>
            <person name="Abera B."/>
            <person name="Abreu J."/>
            <person name="Acer S.C."/>
            <person name="Aftuck L."/>
            <person name="Alexander A."/>
            <person name="An P."/>
            <person name="Anderson E."/>
            <person name="Anderson S."/>
            <person name="Arachi H."/>
            <person name="Azer M."/>
            <person name="Bachantsang P."/>
            <person name="Barry A."/>
            <person name="Bayul T."/>
            <person name="Berlin A."/>
            <person name="Bessette D."/>
            <person name="Bloom T."/>
            <person name="Blye J."/>
            <person name="Boguslavskiy L."/>
            <person name="Bonnet C."/>
            <person name="Boukhgalter B."/>
            <person name="Bourzgui I."/>
            <person name="Brown A."/>
            <person name="Cahill P."/>
            <person name="Channer S."/>
            <person name="Cheshatsang Y."/>
            <person name="Chuda L."/>
            <person name="Citroen M."/>
            <person name="Collymore A."/>
            <person name="Cooke P."/>
            <person name="Costello M."/>
            <person name="D'Aco K."/>
            <person name="Daza R."/>
            <person name="De Haan G."/>
            <person name="DeGray S."/>
            <person name="DeMaso C."/>
            <person name="Dhargay N."/>
            <person name="Dooley K."/>
            <person name="Dooley E."/>
            <person name="Doricent M."/>
            <person name="Dorje P."/>
            <person name="Dorjee K."/>
            <person name="Dupes A."/>
            <person name="Elong R."/>
            <person name="Falk J."/>
            <person name="Farina A."/>
            <person name="Faro S."/>
            <person name="Ferguson D."/>
            <person name="Fisher S."/>
            <person name="Foley C.D."/>
            <person name="Franke A."/>
            <person name="Friedrich D."/>
            <person name="Gadbois L."/>
            <person name="Gearin G."/>
            <person name="Gearin C.R."/>
            <person name="Giannoukos G."/>
            <person name="Goode T."/>
            <person name="Graham J."/>
            <person name="Grandbois E."/>
            <person name="Grewal S."/>
            <person name="Gyaltsen K."/>
            <person name="Hafez N."/>
            <person name="Hagos B."/>
            <person name="Hall J."/>
            <person name="Henson C."/>
            <person name="Hollinger A."/>
            <person name="Honan T."/>
            <person name="Huard M.D."/>
            <person name="Hughes L."/>
            <person name="Hurhula B."/>
            <person name="Husby M.E."/>
            <person name="Kamat A."/>
            <person name="Kanga B."/>
            <person name="Kashin S."/>
            <person name="Khazanovich D."/>
            <person name="Kisner P."/>
            <person name="Lance K."/>
            <person name="Lara M."/>
            <person name="Lee W."/>
            <person name="Lennon N."/>
            <person name="Letendre F."/>
            <person name="LeVine R."/>
            <person name="Lipovsky A."/>
            <person name="Liu X."/>
            <person name="Liu J."/>
            <person name="Liu S."/>
            <person name="Lokyitsang T."/>
            <person name="Lokyitsang Y."/>
            <person name="Lubonja R."/>
            <person name="Lui A."/>
            <person name="MacDonald P."/>
            <person name="Magnisalis V."/>
            <person name="Maru K."/>
            <person name="Matthews C."/>
            <person name="McCusker W."/>
            <person name="McDonough S."/>
            <person name="Mehta T."/>
            <person name="Meldrim J."/>
            <person name="Meneus L."/>
            <person name="Mihai O."/>
            <person name="Mihalev A."/>
            <person name="Mihova T."/>
            <person name="Mittelman R."/>
            <person name="Mlenga V."/>
            <person name="Montmayeur A."/>
            <person name="Mulrain L."/>
            <person name="Navidi A."/>
            <person name="Naylor J."/>
            <person name="Negash T."/>
            <person name="Nguyen T."/>
            <person name="Nguyen N."/>
            <person name="Nicol R."/>
            <person name="Norbu C."/>
            <person name="Norbu N."/>
            <person name="Novod N."/>
            <person name="O'Neill B."/>
            <person name="Osman S."/>
            <person name="Markiewicz E."/>
            <person name="Oyono O.L."/>
            <person name="Patti C."/>
            <person name="Phunkhang P."/>
            <person name="Pierre F."/>
            <person name="Priest M."/>
            <person name="Raghuraman S."/>
            <person name="Rege F."/>
            <person name="Reyes R."/>
            <person name="Rise C."/>
            <person name="Rogov P."/>
            <person name="Ross K."/>
            <person name="Ryan E."/>
            <person name="Settipalli S."/>
            <person name="Shea T."/>
            <person name="Sherpa N."/>
            <person name="Shi L."/>
            <person name="Shih D."/>
            <person name="Sparrow T."/>
            <person name="Spaulding J."/>
            <person name="Stalker J."/>
            <person name="Stange-Thomann N."/>
            <person name="Stavropoulos S."/>
            <person name="Stone C."/>
            <person name="Strader C."/>
            <person name="Tesfaye S."/>
            <person name="Thomson T."/>
            <person name="Thoulutsang Y."/>
            <person name="Thoulutsang D."/>
            <person name="Topham K."/>
            <person name="Topping I."/>
            <person name="Tsamla T."/>
            <person name="Vassiliev H."/>
            <person name="Vo A."/>
            <person name="Wangchuk T."/>
            <person name="Wangdi T."/>
            <person name="Weiand M."/>
            <person name="Wilkinson J."/>
            <person name="Wilson A."/>
            <person name="Yadav S."/>
            <person name="Young G."/>
            <person name="Yu Q."/>
            <person name="Zembek L."/>
            <person name="Zhong D."/>
            <person name="Zimmer A."/>
            <person name="Zwirko Z."/>
            <person name="Jaffe D.B."/>
            <person name="Alvarez P."/>
            <person name="Brockman W."/>
            <person name="Butler J."/>
            <person name="Chin C."/>
            <person name="Gnerre S."/>
            <person name="Grabherr M."/>
            <person name="Kleber M."/>
            <person name="Mauceli E."/>
            <person name="MacCallum I."/>
        </authorList>
    </citation>
    <scope>NUCLEOTIDE SEQUENCE [LARGE SCALE GENOMIC DNA]</scope>
    <source>
        <strain evidence="2">white501</strain>
    </source>
</reference>
<protein>
    <submittedName>
        <fullName evidence="1">GD15292</fullName>
    </submittedName>
</protein>
<dbReference type="AlphaFoldDB" id="B4NVY1"/>
<dbReference type="PhylomeDB" id="B4NVY1"/>
<accession>B4NVY1</accession>
<name>B4NVY1_DROSI</name>
<gene>
    <name evidence="1" type="primary">Dsim\GD15292</name>
    <name evidence="1" type="ORF">Dsim_GD15292</name>
</gene>
<evidence type="ECO:0000313" key="2">
    <source>
        <dbReference type="Proteomes" id="UP000000304"/>
    </source>
</evidence>
<evidence type="ECO:0000313" key="1">
    <source>
        <dbReference type="EMBL" id="EDX16226.1"/>
    </source>
</evidence>
<keyword evidence="2" id="KW-1185">Reference proteome</keyword>
<dbReference type="HOGENOM" id="CLU_2239394_0_0_1"/>
<proteinExistence type="predicted"/>
<organism evidence="1 2">
    <name type="scientific">Drosophila simulans</name>
    <name type="common">Fruit fly</name>
    <dbReference type="NCBI Taxonomy" id="7240"/>
    <lineage>
        <taxon>Eukaryota</taxon>
        <taxon>Metazoa</taxon>
        <taxon>Ecdysozoa</taxon>
        <taxon>Arthropoda</taxon>
        <taxon>Hexapoda</taxon>
        <taxon>Insecta</taxon>
        <taxon>Pterygota</taxon>
        <taxon>Neoptera</taxon>
        <taxon>Endopterygota</taxon>
        <taxon>Diptera</taxon>
        <taxon>Brachycera</taxon>
        <taxon>Muscomorpha</taxon>
        <taxon>Ephydroidea</taxon>
        <taxon>Drosophilidae</taxon>
        <taxon>Drosophila</taxon>
        <taxon>Sophophora</taxon>
    </lineage>
</organism>
<dbReference type="EMBL" id="CH990435">
    <property type="protein sequence ID" value="EDX16226.1"/>
    <property type="molecule type" value="Genomic_DNA"/>
</dbReference>